<dbReference type="EMBL" id="FODJ01000002">
    <property type="protein sequence ID" value="SEN82969.1"/>
    <property type="molecule type" value="Genomic_DNA"/>
</dbReference>
<dbReference type="PANTHER" id="PTHR33393">
    <property type="entry name" value="POLYGLUTAMINE SYNTHESIS ACCESSORY PROTEIN RV0574C-RELATED"/>
    <property type="match status" value="1"/>
</dbReference>
<evidence type="ECO:0000313" key="3">
    <source>
        <dbReference type="EMBL" id="SEN82969.1"/>
    </source>
</evidence>
<dbReference type="PANTHER" id="PTHR33393:SF12">
    <property type="entry name" value="CAPSULE BIOSYNTHESIS PROTEIN CAPA"/>
    <property type="match status" value="1"/>
</dbReference>
<evidence type="ECO:0000256" key="1">
    <source>
        <dbReference type="ARBA" id="ARBA00005662"/>
    </source>
</evidence>
<dbReference type="InterPro" id="IPR029052">
    <property type="entry name" value="Metallo-depent_PP-like"/>
</dbReference>
<evidence type="ECO:0000259" key="2">
    <source>
        <dbReference type="SMART" id="SM00854"/>
    </source>
</evidence>
<dbReference type="Proteomes" id="UP000199300">
    <property type="component" value="Unassembled WGS sequence"/>
</dbReference>
<organism evidence="3 4">
    <name type="scientific">Amphibacillus marinus</name>
    <dbReference type="NCBI Taxonomy" id="872970"/>
    <lineage>
        <taxon>Bacteria</taxon>
        <taxon>Bacillati</taxon>
        <taxon>Bacillota</taxon>
        <taxon>Bacilli</taxon>
        <taxon>Bacillales</taxon>
        <taxon>Bacillaceae</taxon>
        <taxon>Amphibacillus</taxon>
    </lineage>
</organism>
<evidence type="ECO:0000313" key="4">
    <source>
        <dbReference type="Proteomes" id="UP000199300"/>
    </source>
</evidence>
<accession>A0A1H8JQL0</accession>
<dbReference type="SMART" id="SM00854">
    <property type="entry name" value="PGA_cap"/>
    <property type="match status" value="1"/>
</dbReference>
<feature type="domain" description="Capsule synthesis protein CapA" evidence="2">
    <location>
        <begin position="43"/>
        <end position="288"/>
    </location>
</feature>
<dbReference type="InterPro" id="IPR019079">
    <property type="entry name" value="Capsule_synth_CapA"/>
</dbReference>
<sequence>MLIGLLVIAVGCRVKYAESYQGREIQIYTKGEVASIPRTYQVTIGAIGDILIHDRVYDDARIDNGFNFIPMVENVYSYLQEPDILTANQETMIGGEAFGLSGYPSFNSPHEVGDLLAYLNVDLVNLANNHTLDRGEAVIYAALNYWDELNIDYIGSYRSEEDRQQIRVIEKNTIKVAFLGYSYGTNGIRIPEGKEYLINLIDRQQITEDIRRAKEVSDAIVMHLHFGEEYVRMPNEAQRDLVQYLSNQGVDIIIGHHPHVLQPVEWIIGEGGQRTFVSYSLGNFLSGQDQLYRQIGGMVEITIEKTGSELTLKNPKFLPTYVELNHTVPHNYKMQPLYKVTESQLPDVKRHYHNIKDHMAQWVPHLEFIAD</sequence>
<dbReference type="STRING" id="872970.SAMN04488134_10242"/>
<dbReference type="OrthoDB" id="9810906at2"/>
<protein>
    <submittedName>
        <fullName evidence="3">Poly-gamma-glutamate synthesis protein (Capsule biosynthesis protein)</fullName>
    </submittedName>
</protein>
<reference evidence="3 4" key="1">
    <citation type="submission" date="2016-10" db="EMBL/GenBank/DDBJ databases">
        <authorList>
            <person name="de Groot N.N."/>
        </authorList>
    </citation>
    <scope>NUCLEOTIDE SEQUENCE [LARGE SCALE GENOMIC DNA]</scope>
    <source>
        <strain evidence="3 4">CGMCC 1.10434</strain>
    </source>
</reference>
<dbReference type="Pfam" id="PF09587">
    <property type="entry name" value="PGA_cap"/>
    <property type="match status" value="1"/>
</dbReference>
<keyword evidence="4" id="KW-1185">Reference proteome</keyword>
<dbReference type="CDD" id="cd07381">
    <property type="entry name" value="MPP_CapA"/>
    <property type="match status" value="1"/>
</dbReference>
<dbReference type="AlphaFoldDB" id="A0A1H8JQL0"/>
<proteinExistence type="inferred from homology"/>
<name>A0A1H8JQL0_9BACI</name>
<gene>
    <name evidence="3" type="ORF">SAMN04488134_10242</name>
</gene>
<dbReference type="InterPro" id="IPR052169">
    <property type="entry name" value="CW_Biosynth-Accessory"/>
</dbReference>
<comment type="similarity">
    <text evidence="1">Belongs to the CapA family.</text>
</comment>
<dbReference type="SUPFAM" id="SSF56300">
    <property type="entry name" value="Metallo-dependent phosphatases"/>
    <property type="match status" value="1"/>
</dbReference>
<dbReference type="Gene3D" id="3.60.21.10">
    <property type="match status" value="1"/>
</dbReference>